<reference evidence="9 10" key="1">
    <citation type="submission" date="2019-06" db="EMBL/GenBank/DDBJ databases">
        <title>A chromosomal-level reference genome of Carpinus fangiana (Coryloideae, Betulaceae).</title>
        <authorList>
            <person name="Yang X."/>
            <person name="Wang Z."/>
            <person name="Zhang L."/>
            <person name="Hao G."/>
            <person name="Liu J."/>
            <person name="Yang Y."/>
        </authorList>
    </citation>
    <scope>NUCLEOTIDE SEQUENCE [LARGE SCALE GENOMIC DNA]</scope>
    <source>
        <strain evidence="9">Cfa_2016G</strain>
        <tissue evidence="9">Leaf</tissue>
    </source>
</reference>
<evidence type="ECO:0000256" key="6">
    <source>
        <dbReference type="SAM" id="MobiDB-lite"/>
    </source>
</evidence>
<dbReference type="InterPro" id="IPR047259">
    <property type="entry name" value="QUIRKY-like"/>
</dbReference>
<sequence length="838" mass="95419">MSRHSWKHQVAQPKIKYFTQVKARPPTFVAFVSGKRQLLDTDLRFLTKSLKEDFDLGGIPIRIMQRSVSRKGADNTNKSSQSSGRLSDRLMSDKRVVNGKAIAAASHGQWKNGVFLVICSWPRNTKSQRQIEEVVVETPTTEKEPPVPEPAQEAEKPGPVEEVVEEPEKPKAEKLKITESVSFKEESYAVGELPEARRKALEELRELVKEALNKHDFTAPPPPPKEEEKKEEEEEKAPPVLLLLLRKNQNLPRLRRNLKNLPRWKTQRENGLVGTMAKPKEDFSVKETSPNISATKGPARASDLTEQMHFLFVKIVKARYLIGLADVELMLGNYKATTKFLEKKSNPEWDQVFAFKEEQIQASEFEIVVKNRADVSSEIIGKLSFTISEAPLRVPPDSPLAPQWYRLENKNKVKVKAELMFCLDGDSGRRSVFQCLAFGFDKNREIFVKATLGNLVFKTKTISPKNYDKHPTWNEDIMFVAAEPFDDALVLSVEDKLQPNREESVCLGRCVIPLLDVEKRLDNTPASNHSDLRPTEKLLWRPVIGVFHLGILNATGLPAMKPKENRTDAYCVAKYGSSRRFTSSKGIITSKNWEGEDSTIHPWKFSRSSYVNTLWSYSKPLLPNMHYLSPLSVFQIDSLRHQDAYLISSRLTRAEPPPMKEVVEYMLDVGSQMWSIRKGKANYDRVTDLLNGCHAVIKGKRPRHPPHLDTKLSRADTTNEEELDEEFDTFPSKKTGEVVRRRYDRLRSIGGRMQTVLGDLATQGERAQSLLSWQDPRATTIFVCFSLIAATLTYFTPVRLLIILAGSYVLRPPRLRIYLPSVPQNFFRRLPAKTDSML</sequence>
<feature type="region of interest" description="Disordered" evidence="6">
    <location>
        <begin position="67"/>
        <end position="91"/>
    </location>
</feature>
<dbReference type="AlphaFoldDB" id="A0A5N6QLQ3"/>
<gene>
    <name evidence="9" type="ORF">FH972_004418</name>
</gene>
<dbReference type="Pfam" id="PF08372">
    <property type="entry name" value="PRT_C"/>
    <property type="match status" value="1"/>
</dbReference>
<dbReference type="EMBL" id="CM017322">
    <property type="protein sequence ID" value="KAE8007856.1"/>
    <property type="molecule type" value="Genomic_DNA"/>
</dbReference>
<dbReference type="Pfam" id="PF00168">
    <property type="entry name" value="C2"/>
    <property type="match status" value="2"/>
</dbReference>
<dbReference type="SMART" id="SM00239">
    <property type="entry name" value="C2"/>
    <property type="match status" value="2"/>
</dbReference>
<dbReference type="SUPFAM" id="SSF49562">
    <property type="entry name" value="C2 domain (Calcium/lipid-binding domain, CaLB)"/>
    <property type="match status" value="2"/>
</dbReference>
<dbReference type="OrthoDB" id="67700at2759"/>
<dbReference type="PANTHER" id="PTHR31425:SF50">
    <property type="entry name" value="FT-INTERACTING PROTEIN 3-RELATED"/>
    <property type="match status" value="1"/>
</dbReference>
<feature type="transmembrane region" description="Helical" evidence="7">
    <location>
        <begin position="780"/>
        <end position="810"/>
    </location>
</feature>
<protein>
    <recommendedName>
        <fullName evidence="8">C2 domain-containing protein</fullName>
    </recommendedName>
</protein>
<dbReference type="InterPro" id="IPR015946">
    <property type="entry name" value="KH_dom-like_a/b"/>
</dbReference>
<evidence type="ECO:0000259" key="8">
    <source>
        <dbReference type="PROSITE" id="PS50004"/>
    </source>
</evidence>
<keyword evidence="4 7" id="KW-1133">Transmembrane helix</keyword>
<feature type="domain" description="C2" evidence="8">
    <location>
        <begin position="415"/>
        <end position="528"/>
    </location>
</feature>
<feature type="region of interest" description="Disordered" evidence="6">
    <location>
        <begin position="700"/>
        <end position="720"/>
    </location>
</feature>
<proteinExistence type="predicted"/>
<dbReference type="Pfam" id="PF14714">
    <property type="entry name" value="KH_dom-like"/>
    <property type="match status" value="1"/>
</dbReference>
<dbReference type="Gene3D" id="3.30.300.20">
    <property type="match status" value="1"/>
</dbReference>
<evidence type="ECO:0000313" key="10">
    <source>
        <dbReference type="Proteomes" id="UP000327013"/>
    </source>
</evidence>
<evidence type="ECO:0000256" key="5">
    <source>
        <dbReference type="ARBA" id="ARBA00023136"/>
    </source>
</evidence>
<name>A0A5N6QLQ3_9ROSI</name>
<dbReference type="Proteomes" id="UP000327013">
    <property type="component" value="Chromosome 2"/>
</dbReference>
<dbReference type="InterPro" id="IPR013583">
    <property type="entry name" value="MCTP_C"/>
</dbReference>
<feature type="region of interest" description="Disordered" evidence="6">
    <location>
        <begin position="211"/>
        <end position="237"/>
    </location>
</feature>
<feature type="region of interest" description="Disordered" evidence="6">
    <location>
        <begin position="136"/>
        <end position="172"/>
    </location>
</feature>
<evidence type="ECO:0000313" key="9">
    <source>
        <dbReference type="EMBL" id="KAE8007856.1"/>
    </source>
</evidence>
<dbReference type="InterPro" id="IPR032859">
    <property type="entry name" value="KH_dom-like"/>
</dbReference>
<evidence type="ECO:0000256" key="4">
    <source>
        <dbReference type="ARBA" id="ARBA00022989"/>
    </source>
</evidence>
<feature type="compositionally biased region" description="Polar residues" evidence="6">
    <location>
        <begin position="74"/>
        <end position="85"/>
    </location>
</feature>
<accession>A0A5N6QLQ3</accession>
<evidence type="ECO:0000256" key="1">
    <source>
        <dbReference type="ARBA" id="ARBA00004141"/>
    </source>
</evidence>
<dbReference type="PANTHER" id="PTHR31425">
    <property type="entry name" value="PHOSPHORIBOSYLANTHRANILATE TRANSFERASE ISOFORM 1"/>
    <property type="match status" value="1"/>
</dbReference>
<keyword evidence="3" id="KW-0677">Repeat</keyword>
<dbReference type="InterPro" id="IPR035892">
    <property type="entry name" value="C2_domain_sf"/>
</dbReference>
<keyword evidence="5 7" id="KW-0472">Membrane</keyword>
<evidence type="ECO:0000256" key="7">
    <source>
        <dbReference type="SAM" id="Phobius"/>
    </source>
</evidence>
<keyword evidence="2 7" id="KW-0812">Transmembrane</keyword>
<dbReference type="GO" id="GO:0016020">
    <property type="term" value="C:membrane"/>
    <property type="evidence" value="ECO:0007669"/>
    <property type="project" value="UniProtKB-SubCell"/>
</dbReference>
<evidence type="ECO:0000256" key="3">
    <source>
        <dbReference type="ARBA" id="ARBA00022737"/>
    </source>
</evidence>
<dbReference type="InterPro" id="IPR000008">
    <property type="entry name" value="C2_dom"/>
</dbReference>
<organism evidence="9 10">
    <name type="scientific">Carpinus fangiana</name>
    <dbReference type="NCBI Taxonomy" id="176857"/>
    <lineage>
        <taxon>Eukaryota</taxon>
        <taxon>Viridiplantae</taxon>
        <taxon>Streptophyta</taxon>
        <taxon>Embryophyta</taxon>
        <taxon>Tracheophyta</taxon>
        <taxon>Spermatophyta</taxon>
        <taxon>Magnoliopsida</taxon>
        <taxon>eudicotyledons</taxon>
        <taxon>Gunneridae</taxon>
        <taxon>Pentapetalae</taxon>
        <taxon>rosids</taxon>
        <taxon>fabids</taxon>
        <taxon>Fagales</taxon>
        <taxon>Betulaceae</taxon>
        <taxon>Carpinus</taxon>
    </lineage>
</organism>
<keyword evidence="10" id="KW-1185">Reference proteome</keyword>
<comment type="subcellular location">
    <subcellularLocation>
        <location evidence="1">Membrane</location>
        <topology evidence="1">Multi-pass membrane protein</topology>
    </subcellularLocation>
</comment>
<dbReference type="PROSITE" id="PS50004">
    <property type="entry name" value="C2"/>
    <property type="match status" value="2"/>
</dbReference>
<feature type="domain" description="C2" evidence="8">
    <location>
        <begin position="286"/>
        <end position="405"/>
    </location>
</feature>
<dbReference type="Gene3D" id="2.60.40.150">
    <property type="entry name" value="C2 domain"/>
    <property type="match status" value="2"/>
</dbReference>
<evidence type="ECO:0000256" key="2">
    <source>
        <dbReference type="ARBA" id="ARBA00022692"/>
    </source>
</evidence>